<dbReference type="EMBL" id="NPDY01000002">
    <property type="protein sequence ID" value="PJZ70841.1"/>
    <property type="molecule type" value="Genomic_DNA"/>
</dbReference>
<dbReference type="EMBL" id="NPDZ01000003">
    <property type="protein sequence ID" value="PJZ73737.1"/>
    <property type="molecule type" value="Genomic_DNA"/>
</dbReference>
<sequence length="141" mass="15726">MNRTFWISVIVYLLATFVIAAGWHLFLFRDLYIQLAIFSRQEPLIPLGLISMSIQAVLVAYLYPKIRGEGHPALEGLRFGIIIGALMASIGVFAEAGKQNVTSLSTWLVLENIYYLLQFSVVGVLIGLVHGQTRFSNSLPR</sequence>
<comment type="caution">
    <text evidence="3">The sequence shown here is derived from an EMBL/GenBank/DDBJ whole genome shotgun (WGS) entry which is preliminary data.</text>
</comment>
<proteinExistence type="predicted"/>
<evidence type="ECO:0000313" key="5">
    <source>
        <dbReference type="Proteomes" id="UP000231990"/>
    </source>
</evidence>
<evidence type="ECO:0000256" key="1">
    <source>
        <dbReference type="SAM" id="Phobius"/>
    </source>
</evidence>
<keyword evidence="1" id="KW-0472">Membrane</keyword>
<evidence type="ECO:0000313" key="2">
    <source>
        <dbReference type="EMBL" id="PJZ70841.1"/>
    </source>
</evidence>
<accession>A0A2M9ZNU4</accession>
<keyword evidence="1" id="KW-1133">Transmembrane helix</keyword>
<dbReference type="AlphaFoldDB" id="A0A2M9ZNU4"/>
<evidence type="ECO:0000313" key="4">
    <source>
        <dbReference type="Proteomes" id="UP000231962"/>
    </source>
</evidence>
<reference evidence="4 5" key="1">
    <citation type="submission" date="2017-07" db="EMBL/GenBank/DDBJ databases">
        <title>Leptospira spp. isolated from tropical soils.</title>
        <authorList>
            <person name="Thibeaux R."/>
            <person name="Iraola G."/>
            <person name="Ferres I."/>
            <person name="Bierque E."/>
            <person name="Girault D."/>
            <person name="Soupe-Gilbert M.-E."/>
            <person name="Picardeau M."/>
            <person name="Goarant C."/>
        </authorList>
    </citation>
    <scope>NUCLEOTIDE SEQUENCE [LARGE SCALE GENOMIC DNA]</scope>
    <source>
        <strain evidence="3 5">FH1-B-B1</strain>
        <strain evidence="2 4">FH1-B-C1</strain>
    </source>
</reference>
<evidence type="ECO:0000313" key="3">
    <source>
        <dbReference type="EMBL" id="PJZ73737.1"/>
    </source>
</evidence>
<keyword evidence="1" id="KW-0812">Transmembrane</keyword>
<evidence type="ECO:0008006" key="6">
    <source>
        <dbReference type="Google" id="ProtNLM"/>
    </source>
</evidence>
<dbReference type="OrthoDB" id="1551295at2"/>
<name>A0A2M9ZNU4_9LEPT</name>
<feature type="transmembrane region" description="Helical" evidence="1">
    <location>
        <begin position="76"/>
        <end position="93"/>
    </location>
</feature>
<dbReference type="RefSeq" id="WP_100712845.1">
    <property type="nucleotide sequence ID" value="NZ_NPDY01000002.1"/>
</dbReference>
<feature type="transmembrane region" description="Helical" evidence="1">
    <location>
        <begin position="44"/>
        <end position="64"/>
    </location>
</feature>
<keyword evidence="4" id="KW-1185">Reference proteome</keyword>
<feature type="transmembrane region" description="Helical" evidence="1">
    <location>
        <begin position="113"/>
        <end position="131"/>
    </location>
</feature>
<dbReference type="Proteomes" id="UP000231962">
    <property type="component" value="Unassembled WGS sequence"/>
</dbReference>
<organism evidence="3 5">
    <name type="scientific">Leptospira perolatii</name>
    <dbReference type="NCBI Taxonomy" id="2023191"/>
    <lineage>
        <taxon>Bacteria</taxon>
        <taxon>Pseudomonadati</taxon>
        <taxon>Spirochaetota</taxon>
        <taxon>Spirochaetia</taxon>
        <taxon>Leptospirales</taxon>
        <taxon>Leptospiraceae</taxon>
        <taxon>Leptospira</taxon>
    </lineage>
</organism>
<dbReference type="Proteomes" id="UP000231990">
    <property type="component" value="Unassembled WGS sequence"/>
</dbReference>
<gene>
    <name evidence="2" type="ORF">CH360_04840</name>
    <name evidence="3" type="ORF">CH373_06110</name>
</gene>
<protein>
    <recommendedName>
        <fullName evidence="6">DUF1761 domain-containing protein</fullName>
    </recommendedName>
</protein>